<gene>
    <name evidence="3" type="ORF">PG994_002015</name>
</gene>
<dbReference type="InterPro" id="IPR036322">
    <property type="entry name" value="WD40_repeat_dom_sf"/>
</dbReference>
<feature type="compositionally biased region" description="Low complexity" evidence="2">
    <location>
        <begin position="42"/>
        <end position="52"/>
    </location>
</feature>
<feature type="compositionally biased region" description="Polar residues" evidence="2">
    <location>
        <begin position="559"/>
        <end position="570"/>
    </location>
</feature>
<dbReference type="EMBL" id="JAQQWL010000002">
    <property type="protein sequence ID" value="KAK8087041.1"/>
    <property type="molecule type" value="Genomic_DNA"/>
</dbReference>
<dbReference type="Proteomes" id="UP001480595">
    <property type="component" value="Unassembled WGS sequence"/>
</dbReference>
<evidence type="ECO:0000256" key="1">
    <source>
        <dbReference type="PROSITE-ProRule" id="PRU00221"/>
    </source>
</evidence>
<reference evidence="3 4" key="1">
    <citation type="submission" date="2023-01" db="EMBL/GenBank/DDBJ databases">
        <title>Analysis of 21 Apiospora genomes using comparative genomics revels a genus with tremendous synthesis potential of carbohydrate active enzymes and secondary metabolites.</title>
        <authorList>
            <person name="Sorensen T."/>
        </authorList>
    </citation>
    <scope>NUCLEOTIDE SEQUENCE [LARGE SCALE GENOMIC DNA]</scope>
    <source>
        <strain evidence="3 4">CBS 135458</strain>
    </source>
</reference>
<dbReference type="SUPFAM" id="SSF50978">
    <property type="entry name" value="WD40 repeat-like"/>
    <property type="match status" value="2"/>
</dbReference>
<feature type="compositionally biased region" description="Low complexity" evidence="2">
    <location>
        <begin position="539"/>
        <end position="551"/>
    </location>
</feature>
<name>A0ABR1WV73_9PEZI</name>
<feature type="compositionally biased region" description="Low complexity" evidence="2">
    <location>
        <begin position="595"/>
        <end position="614"/>
    </location>
</feature>
<dbReference type="PROSITE" id="PS50082">
    <property type="entry name" value="WD_REPEATS_2"/>
    <property type="match status" value="1"/>
</dbReference>
<feature type="repeat" description="WD" evidence="1">
    <location>
        <begin position="461"/>
        <end position="498"/>
    </location>
</feature>
<dbReference type="PANTHER" id="PTHR45589">
    <property type="entry name" value="WD REPEAT DOMAIN 62, ISOFORM G"/>
    <property type="match status" value="1"/>
</dbReference>
<keyword evidence="4" id="KW-1185">Reference proteome</keyword>
<feature type="region of interest" description="Disordered" evidence="2">
    <location>
        <begin position="505"/>
        <end position="634"/>
    </location>
</feature>
<dbReference type="InterPro" id="IPR001680">
    <property type="entry name" value="WD40_rpt"/>
</dbReference>
<dbReference type="Pfam" id="PF00400">
    <property type="entry name" value="WD40"/>
    <property type="match status" value="1"/>
</dbReference>
<dbReference type="RefSeq" id="XP_066721565.1">
    <property type="nucleotide sequence ID" value="XM_066853424.1"/>
</dbReference>
<comment type="caution">
    <text evidence="3">The sequence shown here is derived from an EMBL/GenBank/DDBJ whole genome shotgun (WGS) entry which is preliminary data.</text>
</comment>
<accession>A0ABR1WV73</accession>
<dbReference type="InterPro" id="IPR015943">
    <property type="entry name" value="WD40/YVTN_repeat-like_dom_sf"/>
</dbReference>
<keyword evidence="1" id="KW-0853">WD repeat</keyword>
<dbReference type="SMART" id="SM00320">
    <property type="entry name" value="WD40"/>
    <property type="match status" value="5"/>
</dbReference>
<proteinExistence type="predicted"/>
<feature type="compositionally biased region" description="Low complexity" evidence="2">
    <location>
        <begin position="735"/>
        <end position="748"/>
    </location>
</feature>
<organism evidence="3 4">
    <name type="scientific">Apiospora phragmitis</name>
    <dbReference type="NCBI Taxonomy" id="2905665"/>
    <lineage>
        <taxon>Eukaryota</taxon>
        <taxon>Fungi</taxon>
        <taxon>Dikarya</taxon>
        <taxon>Ascomycota</taxon>
        <taxon>Pezizomycotina</taxon>
        <taxon>Sordariomycetes</taxon>
        <taxon>Xylariomycetidae</taxon>
        <taxon>Amphisphaeriales</taxon>
        <taxon>Apiosporaceae</taxon>
        <taxon>Apiospora</taxon>
    </lineage>
</organism>
<protein>
    <submittedName>
        <fullName evidence="3">WD domain-containing protein</fullName>
    </submittedName>
</protein>
<dbReference type="Gene3D" id="2.130.10.10">
    <property type="entry name" value="YVTN repeat-like/Quinoprotein amine dehydrogenase"/>
    <property type="match status" value="3"/>
</dbReference>
<sequence length="748" mass="80277">MIWMGNNLITLGVRHVKVWRVEDGASVSSASPAKQRFPGEVSSPSSSQSTKSLPGRNILLGGLLEATFSCAAAIDETRAIVCTETGEICLFDDTAKQMKLAKAGNFVTLDLELFLQSSMNCILKTSHSPTGLSAMGFIKDNLVTLDSKRSIDIWNVSYIPGQPDTTITRMQIPGQGDAILGVDVLSQPNEVEAAFYTWSESGDIILWDLEGNKKVSVQVMPEDAHSENECDPGNQLMTVKATKGAKFLVTGDKLGVLKVIELATKKCVFETKAHTSNCQSIATYEDEANFLIASCARDRTAQLFHKATSGEFELFQTLEFAAKVVEVLIPSHDKIITCALDRSLHIYDLVSKEEDPDVRAAITSRSLSLKASPASIAVGSGGKSLFVSLLDRTVCIYDMESGKLSHVFKCSDGAGGDSVVLDSLVHRGATEQEAAFLLGLSNTDKSIRIYDGQTGTFVDREWGHTESINGVALLEDVDGGRKVISAGSDGTIMIWGLDLPEQVFGSGSRDPSPMKDSFSAARPPLRRVLSKAELAEFQRPPSAAGRRSPPRTVTKKRSQYNMASSASTRTPQAPQSSPPSAAAEYTPSRRPSADSRSGSPPVSPKVRSVVRRPSLPALNGAAKSKSSSTGVQGFGSLNMATEQAVRTLRTYRKKLGGSDTVATDLLAELDQELRLTSLALGDRAKQSKSMSDAMLEGILEQYSARLIAMLDEKLGLSNHPSLERRDSYSSNKRPASSGTGSTSASDST</sequence>
<evidence type="ECO:0000256" key="2">
    <source>
        <dbReference type="SAM" id="MobiDB-lite"/>
    </source>
</evidence>
<dbReference type="PANTHER" id="PTHR45589:SF1">
    <property type="entry name" value="WD REPEAT DOMAIN 62, ISOFORM G"/>
    <property type="match status" value="1"/>
</dbReference>
<feature type="region of interest" description="Disordered" evidence="2">
    <location>
        <begin position="716"/>
        <end position="748"/>
    </location>
</feature>
<dbReference type="InterPro" id="IPR052779">
    <property type="entry name" value="WDR62"/>
</dbReference>
<evidence type="ECO:0000313" key="3">
    <source>
        <dbReference type="EMBL" id="KAK8087041.1"/>
    </source>
</evidence>
<dbReference type="GeneID" id="92086487"/>
<feature type="compositionally biased region" description="Low complexity" evidence="2">
    <location>
        <begin position="571"/>
        <end position="583"/>
    </location>
</feature>
<evidence type="ECO:0000313" key="4">
    <source>
        <dbReference type="Proteomes" id="UP001480595"/>
    </source>
</evidence>
<feature type="region of interest" description="Disordered" evidence="2">
    <location>
        <begin position="29"/>
        <end position="53"/>
    </location>
</feature>